<organism evidence="4">
    <name type="scientific">freshwater metagenome</name>
    <dbReference type="NCBI Taxonomy" id="449393"/>
    <lineage>
        <taxon>unclassified sequences</taxon>
        <taxon>metagenomes</taxon>
        <taxon>ecological metagenomes</taxon>
    </lineage>
</organism>
<dbReference type="PANTHER" id="PTHR11601:SF34">
    <property type="entry name" value="CYSTEINE DESULFURASE"/>
    <property type="match status" value="1"/>
</dbReference>
<comment type="cofactor">
    <cofactor evidence="1">
        <name>pyridoxal 5'-phosphate</name>
        <dbReference type="ChEBI" id="CHEBI:597326"/>
    </cofactor>
</comment>
<evidence type="ECO:0000259" key="3">
    <source>
        <dbReference type="Pfam" id="PF00266"/>
    </source>
</evidence>
<proteinExistence type="inferred from homology"/>
<dbReference type="EMBL" id="CAEZWS010000022">
    <property type="protein sequence ID" value="CAB4663002.1"/>
    <property type="molecule type" value="Genomic_DNA"/>
</dbReference>
<gene>
    <name evidence="4" type="ORF">UFOPK2288_00586</name>
</gene>
<dbReference type="Pfam" id="PF00266">
    <property type="entry name" value="Aminotran_5"/>
    <property type="match status" value="1"/>
</dbReference>
<dbReference type="InterPro" id="IPR015422">
    <property type="entry name" value="PyrdxlP-dep_Trfase_small"/>
</dbReference>
<protein>
    <submittedName>
        <fullName evidence="4">Unannotated protein</fullName>
    </submittedName>
</protein>
<name>A0A6J6LMQ5_9ZZZZ</name>
<evidence type="ECO:0000256" key="2">
    <source>
        <dbReference type="ARBA" id="ARBA00006490"/>
    </source>
</evidence>
<accession>A0A6J6LMQ5</accession>
<comment type="similarity">
    <text evidence="2">Belongs to the class-V pyridoxal-phosphate-dependent aminotransferase family. NifS/IscS subfamily.</text>
</comment>
<dbReference type="InterPro" id="IPR015421">
    <property type="entry name" value="PyrdxlP-dep_Trfase_major"/>
</dbReference>
<dbReference type="SUPFAM" id="SSF53383">
    <property type="entry name" value="PLP-dependent transferases"/>
    <property type="match status" value="1"/>
</dbReference>
<sequence length="347" mass="37712">MHPKARETFLQAVDQGWHDPRKLGHQSAKTAILRQEALSSIAGHLGVDISEVEVIGEPALATFYAIQGLLRAGDHLLHSAIDRKEVHAIAQSWPSVSQMSILPNGKIALEELERSANNHHGVFALQVANGETGVIQDIEKLVSNCDQFQIACDYTQVLVSLPLPSRWSTASYSASTWQGPTGVGIIVINKQARWENPLPHIGIERTPNSVSLPLLLASAIALDEWSKDKEAQSQRLRAMNVKVRNGISQIENAFIAGNLEESMENLISASFLDVEGEELLRALELEGICVDSGSACSSDNLRPSHVLGAMGMLTHGNVRITLHSAIGENEVDRLIEAITRNVAALRS</sequence>
<dbReference type="InterPro" id="IPR000192">
    <property type="entry name" value="Aminotrans_V_dom"/>
</dbReference>
<dbReference type="Gene3D" id="3.90.1150.10">
    <property type="entry name" value="Aspartate Aminotransferase, domain 1"/>
    <property type="match status" value="1"/>
</dbReference>
<dbReference type="AlphaFoldDB" id="A0A6J6LMQ5"/>
<reference evidence="4" key="1">
    <citation type="submission" date="2020-05" db="EMBL/GenBank/DDBJ databases">
        <authorList>
            <person name="Chiriac C."/>
            <person name="Salcher M."/>
            <person name="Ghai R."/>
            <person name="Kavagutti S V."/>
        </authorList>
    </citation>
    <scope>NUCLEOTIDE SEQUENCE</scope>
</reference>
<evidence type="ECO:0000256" key="1">
    <source>
        <dbReference type="ARBA" id="ARBA00001933"/>
    </source>
</evidence>
<dbReference type="InterPro" id="IPR015424">
    <property type="entry name" value="PyrdxlP-dep_Trfase"/>
</dbReference>
<evidence type="ECO:0000313" key="4">
    <source>
        <dbReference type="EMBL" id="CAB4663002.1"/>
    </source>
</evidence>
<dbReference type="Gene3D" id="3.40.640.10">
    <property type="entry name" value="Type I PLP-dependent aspartate aminotransferase-like (Major domain)"/>
    <property type="match status" value="1"/>
</dbReference>
<feature type="domain" description="Aminotransferase class V" evidence="3">
    <location>
        <begin position="61"/>
        <end position="334"/>
    </location>
</feature>
<dbReference type="PANTHER" id="PTHR11601">
    <property type="entry name" value="CYSTEINE DESULFURYLASE FAMILY MEMBER"/>
    <property type="match status" value="1"/>
</dbReference>